<feature type="domain" description="HTH gntR-type" evidence="5">
    <location>
        <begin position="1"/>
        <end position="62"/>
    </location>
</feature>
<evidence type="ECO:0000313" key="7">
    <source>
        <dbReference type="Proteomes" id="UP000572635"/>
    </source>
</evidence>
<dbReference type="InterPro" id="IPR011711">
    <property type="entry name" value="GntR_C"/>
</dbReference>
<keyword evidence="4" id="KW-0175">Coiled coil</keyword>
<evidence type="ECO:0000256" key="4">
    <source>
        <dbReference type="SAM" id="Coils"/>
    </source>
</evidence>
<evidence type="ECO:0000256" key="1">
    <source>
        <dbReference type="ARBA" id="ARBA00023015"/>
    </source>
</evidence>
<dbReference type="GO" id="GO:0003677">
    <property type="term" value="F:DNA binding"/>
    <property type="evidence" value="ECO:0007669"/>
    <property type="project" value="UniProtKB-KW"/>
</dbReference>
<dbReference type="Gene3D" id="1.10.10.10">
    <property type="entry name" value="Winged helix-like DNA-binding domain superfamily/Winged helix DNA-binding domain"/>
    <property type="match status" value="1"/>
</dbReference>
<dbReference type="InterPro" id="IPR036390">
    <property type="entry name" value="WH_DNA-bd_sf"/>
</dbReference>
<protein>
    <submittedName>
        <fullName evidence="6">DNA-binding GntR family transcriptional regulator</fullName>
    </submittedName>
</protein>
<evidence type="ECO:0000259" key="5">
    <source>
        <dbReference type="PROSITE" id="PS50949"/>
    </source>
</evidence>
<keyword evidence="2 6" id="KW-0238">DNA-binding</keyword>
<dbReference type="PANTHER" id="PTHR43537:SF5">
    <property type="entry name" value="UXU OPERON TRANSCRIPTIONAL REGULATOR"/>
    <property type="match status" value="1"/>
</dbReference>
<comment type="caution">
    <text evidence="6">The sequence shown here is derived from an EMBL/GenBank/DDBJ whole genome shotgun (WGS) entry which is preliminary data.</text>
</comment>
<sequence length="209" mass="22866">MYDVLLAQFMEGKRKAGEPLNIGALSRELDVSQTPLREALARLEHTGLVRREALKGYRVSPDLGEQEIGKLMDARLLLEPALAREAGLRTTPEFLAELAETVSLLEQAAAEADEDASALQASLTSDGDFHRLIARQSGNPFLESAYLSLTGQMQRFRPFTRRGRAGAGEAAREHRAIHDALESRDAEKAAELMAVHIGNARGRALLPRA</sequence>
<dbReference type="Pfam" id="PF00392">
    <property type="entry name" value="GntR"/>
    <property type="match status" value="1"/>
</dbReference>
<keyword evidence="3" id="KW-0804">Transcription</keyword>
<proteinExistence type="predicted"/>
<evidence type="ECO:0000313" key="6">
    <source>
        <dbReference type="EMBL" id="MBB5430960.1"/>
    </source>
</evidence>
<dbReference type="InterPro" id="IPR008920">
    <property type="entry name" value="TF_FadR/GntR_C"/>
</dbReference>
<dbReference type="SUPFAM" id="SSF48008">
    <property type="entry name" value="GntR ligand-binding domain-like"/>
    <property type="match status" value="1"/>
</dbReference>
<keyword evidence="7" id="KW-1185">Reference proteome</keyword>
<evidence type="ECO:0000256" key="2">
    <source>
        <dbReference type="ARBA" id="ARBA00023125"/>
    </source>
</evidence>
<dbReference type="RefSeq" id="WP_184389294.1">
    <property type="nucleotide sequence ID" value="NZ_BAAAJD010000063.1"/>
</dbReference>
<dbReference type="PANTHER" id="PTHR43537">
    <property type="entry name" value="TRANSCRIPTIONAL REGULATOR, GNTR FAMILY"/>
    <property type="match status" value="1"/>
</dbReference>
<feature type="coiled-coil region" evidence="4">
    <location>
        <begin position="95"/>
        <end position="122"/>
    </location>
</feature>
<dbReference type="SMART" id="SM00345">
    <property type="entry name" value="HTH_GNTR"/>
    <property type="match status" value="1"/>
</dbReference>
<dbReference type="EMBL" id="JACHDB010000001">
    <property type="protein sequence ID" value="MBB5430960.1"/>
    <property type="molecule type" value="Genomic_DNA"/>
</dbReference>
<accession>A0A7W8VCG9</accession>
<evidence type="ECO:0000256" key="3">
    <source>
        <dbReference type="ARBA" id="ARBA00023163"/>
    </source>
</evidence>
<dbReference type="InterPro" id="IPR000524">
    <property type="entry name" value="Tscrpt_reg_HTH_GntR"/>
</dbReference>
<dbReference type="Gene3D" id="1.20.120.530">
    <property type="entry name" value="GntR ligand-binding domain-like"/>
    <property type="match status" value="1"/>
</dbReference>
<dbReference type="SUPFAM" id="SSF46785">
    <property type="entry name" value="Winged helix' DNA-binding domain"/>
    <property type="match status" value="1"/>
</dbReference>
<keyword evidence="1" id="KW-0805">Transcription regulation</keyword>
<reference evidence="6 7" key="1">
    <citation type="submission" date="2020-08" db="EMBL/GenBank/DDBJ databases">
        <title>Sequencing the genomes of 1000 actinobacteria strains.</title>
        <authorList>
            <person name="Klenk H.-P."/>
        </authorList>
    </citation>
    <scope>NUCLEOTIDE SEQUENCE [LARGE SCALE GENOMIC DNA]</scope>
    <source>
        <strain evidence="6 7">DSM 44551</strain>
    </source>
</reference>
<dbReference type="SMART" id="SM00895">
    <property type="entry name" value="FCD"/>
    <property type="match status" value="1"/>
</dbReference>
<dbReference type="Pfam" id="PF07729">
    <property type="entry name" value="FCD"/>
    <property type="match status" value="1"/>
</dbReference>
<dbReference type="PROSITE" id="PS50949">
    <property type="entry name" value="HTH_GNTR"/>
    <property type="match status" value="1"/>
</dbReference>
<dbReference type="Proteomes" id="UP000572635">
    <property type="component" value="Unassembled WGS sequence"/>
</dbReference>
<gene>
    <name evidence="6" type="ORF">HDA36_001044</name>
</gene>
<dbReference type="InterPro" id="IPR036388">
    <property type="entry name" value="WH-like_DNA-bd_sf"/>
</dbReference>
<name>A0A7W8VCG9_9ACTN</name>
<dbReference type="AlphaFoldDB" id="A0A7W8VCG9"/>
<dbReference type="GO" id="GO:0003700">
    <property type="term" value="F:DNA-binding transcription factor activity"/>
    <property type="evidence" value="ECO:0007669"/>
    <property type="project" value="InterPro"/>
</dbReference>
<organism evidence="6 7">
    <name type="scientific">Nocardiopsis composta</name>
    <dbReference type="NCBI Taxonomy" id="157465"/>
    <lineage>
        <taxon>Bacteria</taxon>
        <taxon>Bacillati</taxon>
        <taxon>Actinomycetota</taxon>
        <taxon>Actinomycetes</taxon>
        <taxon>Streptosporangiales</taxon>
        <taxon>Nocardiopsidaceae</taxon>
        <taxon>Nocardiopsis</taxon>
    </lineage>
</organism>